<feature type="compositionally biased region" description="Basic and acidic residues" evidence="1">
    <location>
        <begin position="278"/>
        <end position="288"/>
    </location>
</feature>
<dbReference type="GO" id="GO:0031507">
    <property type="term" value="P:heterochromatin formation"/>
    <property type="evidence" value="ECO:0007669"/>
    <property type="project" value="InterPro"/>
</dbReference>
<feature type="region of interest" description="Disordered" evidence="1">
    <location>
        <begin position="258"/>
        <end position="289"/>
    </location>
</feature>
<proteinExistence type="predicted"/>
<evidence type="ECO:0000256" key="1">
    <source>
        <dbReference type="SAM" id="MobiDB-lite"/>
    </source>
</evidence>
<dbReference type="InterPro" id="IPR016197">
    <property type="entry name" value="Chromo-like_dom_sf"/>
</dbReference>
<feature type="compositionally biased region" description="Basic and acidic residues" evidence="1">
    <location>
        <begin position="18"/>
        <end position="56"/>
    </location>
</feature>
<organism evidence="2 3">
    <name type="scientific">Ensete ventricosum</name>
    <name type="common">Abyssinian banana</name>
    <name type="synonym">Musa ensete</name>
    <dbReference type="NCBI Taxonomy" id="4639"/>
    <lineage>
        <taxon>Eukaryota</taxon>
        <taxon>Viridiplantae</taxon>
        <taxon>Streptophyta</taxon>
        <taxon>Embryophyta</taxon>
        <taxon>Tracheophyta</taxon>
        <taxon>Spermatophyta</taxon>
        <taxon>Magnoliopsida</taxon>
        <taxon>Liliopsida</taxon>
        <taxon>Zingiberales</taxon>
        <taxon>Musaceae</taxon>
        <taxon>Ensete</taxon>
    </lineage>
</organism>
<dbReference type="AlphaFoldDB" id="A0A427AQV4"/>
<dbReference type="EMBL" id="AMZH03001627">
    <property type="protein sequence ID" value="RRT78629.1"/>
    <property type="molecule type" value="Genomic_DNA"/>
</dbReference>
<name>A0A427AQV4_ENSVE</name>
<accession>A0A427AQV4</accession>
<dbReference type="PANTHER" id="PTHR47240">
    <property type="entry name" value="CHROMO DOMAIN-CONTAINING PROTEIN LHP1"/>
    <property type="match status" value="1"/>
</dbReference>
<evidence type="ECO:0008006" key="4">
    <source>
        <dbReference type="Google" id="ProtNLM"/>
    </source>
</evidence>
<feature type="compositionally biased region" description="Basic residues" evidence="1">
    <location>
        <begin position="82"/>
        <end position="93"/>
    </location>
</feature>
<dbReference type="InterPro" id="IPR044251">
    <property type="entry name" value="LHP1-like"/>
</dbReference>
<evidence type="ECO:0000313" key="2">
    <source>
        <dbReference type="EMBL" id="RRT78629.1"/>
    </source>
</evidence>
<comment type="caution">
    <text evidence="2">The sequence shown here is derived from an EMBL/GenBank/DDBJ whole genome shotgun (WGS) entry which is preliminary data.</text>
</comment>
<dbReference type="Gene3D" id="2.40.50.40">
    <property type="match status" value="1"/>
</dbReference>
<reference evidence="2 3" key="1">
    <citation type="journal article" date="2014" name="Agronomy (Basel)">
        <title>A Draft Genome Sequence for Ensete ventricosum, the Drought-Tolerant Tree Against Hunger.</title>
        <authorList>
            <person name="Harrison J."/>
            <person name="Moore K.A."/>
            <person name="Paszkiewicz K."/>
            <person name="Jones T."/>
            <person name="Grant M."/>
            <person name="Ambacheew D."/>
            <person name="Muzemil S."/>
            <person name="Studholme D.J."/>
        </authorList>
    </citation>
    <scope>NUCLEOTIDE SEQUENCE [LARGE SCALE GENOMIC DNA]</scope>
</reference>
<protein>
    <recommendedName>
        <fullName evidence="4">Chromo domain-containing protein</fullName>
    </recommendedName>
</protein>
<dbReference type="PANTHER" id="PTHR47240:SF2">
    <property type="entry name" value="CHROMO DOMAIN-CONTAINING PROTEIN LHP1"/>
    <property type="match status" value="1"/>
</dbReference>
<dbReference type="SUPFAM" id="SSF54160">
    <property type="entry name" value="Chromo domain-like"/>
    <property type="match status" value="1"/>
</dbReference>
<gene>
    <name evidence="2" type="ORF">B296_00025997</name>
</gene>
<sequence length="321" mass="35577">MKSGKKKPETTVEEGDGVEERSGDAGGEEEKGGGEEEEGERLGNEVERGEVPRLEEGFYEIEGIRKKRVRKGQIQYLIKWSRSPRSRKRKRRPGGPDGMAAHKKRSIESDESKTAPNQTLQTQNGASGTAVACADADKTYEQVGKRVVVEEEVGDLKKKTRTEKVKVITSRRRRGDGQNPELLNSAEQIETNGHDYVKPSLRQEDGSMDGFSKVESTQASQGNVATGAKRRKSGCVKRFQQDSATDHWDKQQNAYVRRETGSCGKGEKSGNKNVVPELDNKNKLDDTGKPPSITKLLVPVRFFASVTNNVQQVSITFKALR</sequence>
<feature type="compositionally biased region" description="Basic and acidic residues" evidence="1">
    <location>
        <begin position="1"/>
        <end position="10"/>
    </location>
</feature>
<dbReference type="Proteomes" id="UP000287651">
    <property type="component" value="Unassembled WGS sequence"/>
</dbReference>
<feature type="region of interest" description="Disordered" evidence="1">
    <location>
        <begin position="1"/>
        <end position="59"/>
    </location>
</feature>
<feature type="region of interest" description="Disordered" evidence="1">
    <location>
        <begin position="77"/>
        <end position="131"/>
    </location>
</feature>
<feature type="compositionally biased region" description="Basic and acidic residues" evidence="1">
    <location>
        <begin position="258"/>
        <end position="270"/>
    </location>
</feature>
<feature type="compositionally biased region" description="Polar residues" evidence="1">
    <location>
        <begin position="114"/>
        <end position="127"/>
    </location>
</feature>
<evidence type="ECO:0000313" key="3">
    <source>
        <dbReference type="Proteomes" id="UP000287651"/>
    </source>
</evidence>
<dbReference type="CDD" id="cd00024">
    <property type="entry name" value="CD_CSD"/>
    <property type="match status" value="1"/>
</dbReference>